<feature type="transmembrane region" description="Helical" evidence="6">
    <location>
        <begin position="6"/>
        <end position="25"/>
    </location>
</feature>
<feature type="transmembrane region" description="Helical" evidence="6">
    <location>
        <begin position="63"/>
        <end position="84"/>
    </location>
</feature>
<evidence type="ECO:0000313" key="8">
    <source>
        <dbReference type="Proteomes" id="UP000027822"/>
    </source>
</evidence>
<dbReference type="RefSeq" id="WP_034639144.1">
    <property type="nucleotide sequence ID" value="NZ_CBCSJC010000023.1"/>
</dbReference>
<dbReference type="EMBL" id="JOTN01000008">
    <property type="protein sequence ID" value="KEK19328.1"/>
    <property type="molecule type" value="Genomic_DNA"/>
</dbReference>
<comment type="caution">
    <text evidence="7">The sequence shown here is derived from an EMBL/GenBank/DDBJ whole genome shotgun (WGS) entry which is preliminary data.</text>
</comment>
<keyword evidence="5 6" id="KW-0472">Membrane</keyword>
<dbReference type="OrthoDB" id="153043at2"/>
<keyword evidence="4 6" id="KW-1133">Transmembrane helix</keyword>
<dbReference type="GO" id="GO:0016787">
    <property type="term" value="F:hydrolase activity"/>
    <property type="evidence" value="ECO:0007669"/>
    <property type="project" value="TreeGrafter"/>
</dbReference>
<comment type="similarity">
    <text evidence="2">Belongs to the TMEM86 family.</text>
</comment>
<name>A0A073KAK1_9BACI</name>
<proteinExistence type="inferred from homology"/>
<dbReference type="Pfam" id="PF07947">
    <property type="entry name" value="YhhN"/>
    <property type="match status" value="1"/>
</dbReference>
<dbReference type="GO" id="GO:0016020">
    <property type="term" value="C:membrane"/>
    <property type="evidence" value="ECO:0007669"/>
    <property type="project" value="UniProtKB-SubCell"/>
</dbReference>
<accession>A0A073KAK1</accession>
<comment type="subcellular location">
    <subcellularLocation>
        <location evidence="1">Membrane</location>
        <topology evidence="1">Multi-pass membrane protein</topology>
    </subcellularLocation>
</comment>
<evidence type="ECO:0000256" key="2">
    <source>
        <dbReference type="ARBA" id="ARBA00007375"/>
    </source>
</evidence>
<dbReference type="PANTHER" id="PTHR31885:SF6">
    <property type="entry name" value="GH04784P"/>
    <property type="match status" value="1"/>
</dbReference>
<dbReference type="PANTHER" id="PTHR31885">
    <property type="entry name" value="GH04784P"/>
    <property type="match status" value="1"/>
</dbReference>
<dbReference type="eggNOG" id="COG3714">
    <property type="taxonomic scope" value="Bacteria"/>
</dbReference>
<evidence type="ECO:0008006" key="9">
    <source>
        <dbReference type="Google" id="ProtNLM"/>
    </source>
</evidence>
<keyword evidence="3 6" id="KW-0812">Transmembrane</keyword>
<evidence type="ECO:0000256" key="6">
    <source>
        <dbReference type="SAM" id="Phobius"/>
    </source>
</evidence>
<evidence type="ECO:0000313" key="7">
    <source>
        <dbReference type="EMBL" id="KEK19328.1"/>
    </source>
</evidence>
<evidence type="ECO:0000256" key="1">
    <source>
        <dbReference type="ARBA" id="ARBA00004141"/>
    </source>
</evidence>
<evidence type="ECO:0000256" key="3">
    <source>
        <dbReference type="ARBA" id="ARBA00022692"/>
    </source>
</evidence>
<feature type="transmembrane region" description="Helical" evidence="6">
    <location>
        <begin position="208"/>
        <end position="225"/>
    </location>
</feature>
<feature type="transmembrane region" description="Helical" evidence="6">
    <location>
        <begin position="176"/>
        <end position="196"/>
    </location>
</feature>
<dbReference type="InterPro" id="IPR012506">
    <property type="entry name" value="TMEM86B-like"/>
</dbReference>
<feature type="transmembrane region" description="Helical" evidence="6">
    <location>
        <begin position="37"/>
        <end position="57"/>
    </location>
</feature>
<sequence>MNEMYILIGLQITLLVIGMISGVWKSNKTGKNEPLPLFIRILLSFSLTGAAIWMWVQNPGDPYRHWIAMGMTFSTLGDLFMAGLVPFGHRLIGGMMTFAIAHCFYVTAFLLTGISTIGLLIGVVLYGLVFIIAWFTFIRNSKRDKVFTIGSFIYGIWVGGMACFAFALAYAGNGIWWIPAIGGLLFVISDAIIGITEIGDRKVKYDPLLIWATYIAAQMCIIYVGI</sequence>
<dbReference type="AlphaFoldDB" id="A0A073KAK1"/>
<gene>
    <name evidence="7" type="ORF">BAMA_23440</name>
</gene>
<dbReference type="Proteomes" id="UP000027822">
    <property type="component" value="Unassembled WGS sequence"/>
</dbReference>
<evidence type="ECO:0000256" key="5">
    <source>
        <dbReference type="ARBA" id="ARBA00023136"/>
    </source>
</evidence>
<keyword evidence="8" id="KW-1185">Reference proteome</keyword>
<reference evidence="7 8" key="1">
    <citation type="submission" date="2014-06" db="EMBL/GenBank/DDBJ databases">
        <title>Draft genome sequence of Bacillus manliponensis JCM 15802 (MCCC 1A00708).</title>
        <authorList>
            <person name="Lai Q."/>
            <person name="Liu Y."/>
            <person name="Shao Z."/>
        </authorList>
    </citation>
    <scope>NUCLEOTIDE SEQUENCE [LARGE SCALE GENOMIC DNA]</scope>
    <source>
        <strain evidence="7 8">JCM 15802</strain>
    </source>
</reference>
<evidence type="ECO:0000256" key="4">
    <source>
        <dbReference type="ARBA" id="ARBA00022989"/>
    </source>
</evidence>
<protein>
    <recommendedName>
        <fullName evidence="9">Lysoplasmalogenase</fullName>
    </recommendedName>
</protein>
<feature type="transmembrane region" description="Helical" evidence="6">
    <location>
        <begin position="117"/>
        <end position="137"/>
    </location>
</feature>
<feature type="transmembrane region" description="Helical" evidence="6">
    <location>
        <begin position="91"/>
        <end position="111"/>
    </location>
</feature>
<organism evidence="7 8">
    <name type="scientific">Bacillus manliponensis</name>
    <dbReference type="NCBI Taxonomy" id="574376"/>
    <lineage>
        <taxon>Bacteria</taxon>
        <taxon>Bacillati</taxon>
        <taxon>Bacillota</taxon>
        <taxon>Bacilli</taxon>
        <taxon>Bacillales</taxon>
        <taxon>Bacillaceae</taxon>
        <taxon>Bacillus</taxon>
        <taxon>Bacillus cereus group</taxon>
    </lineage>
</organism>
<feature type="transmembrane region" description="Helical" evidence="6">
    <location>
        <begin position="149"/>
        <end position="170"/>
    </location>
</feature>